<dbReference type="GO" id="GO:0033260">
    <property type="term" value="P:nuclear DNA replication"/>
    <property type="evidence" value="ECO:0007669"/>
    <property type="project" value="TreeGrafter"/>
</dbReference>
<evidence type="ECO:0000256" key="1">
    <source>
        <dbReference type="ARBA" id="ARBA00004324"/>
    </source>
</evidence>
<dbReference type="Pfam" id="PF23406">
    <property type="entry name" value="ZNF380_CC"/>
    <property type="match status" value="1"/>
</dbReference>
<keyword evidence="16" id="KW-1185">Reference proteome</keyword>
<dbReference type="EMBL" id="RCMK01002010">
    <property type="protein sequence ID" value="KAG2885705.1"/>
    <property type="molecule type" value="Genomic_DNA"/>
</dbReference>
<feature type="compositionally biased region" description="Acidic residues" evidence="7">
    <location>
        <begin position="158"/>
        <end position="169"/>
    </location>
</feature>
<keyword evidence="6" id="KW-0539">Nucleus</keyword>
<sequence length="209" mass="23577">MGSAQDEIRRLMKEAKQKPIAAATRQKTSTIKAKPAAAKPSSSTASQVKPAVPAGFFDDSLADAKARNLDVKQLAEKQIESEWEAFQEFAAEVEQQSAKEEEQQVEETKEREAVEQLENMEYVDRYRVALERATSLRNGHKKPKAEKRKLDKATTNDVVDEDGEAEGADVVETALHEYKKRHKKAKKQQLDSENSDDDFDPCNWRSRGI</sequence>
<comment type="subcellular location">
    <subcellularLocation>
        <location evidence="1">Nucleus speckle</location>
    </subcellularLocation>
</comment>
<dbReference type="EMBL" id="JAENGZ010002289">
    <property type="protein sequence ID" value="KAG6944238.1"/>
    <property type="molecule type" value="Genomic_DNA"/>
</dbReference>
<evidence type="ECO:0000313" key="16">
    <source>
        <dbReference type="Proteomes" id="UP000251314"/>
    </source>
</evidence>
<evidence type="ECO:0000256" key="5">
    <source>
        <dbReference type="ARBA" id="ARBA00022833"/>
    </source>
</evidence>
<reference evidence="14" key="3">
    <citation type="submission" date="2021-01" db="EMBL/GenBank/DDBJ databases">
        <title>Phytophthora aleatoria, a newly-described species from Pinus radiata is distinct from Phytophthora cactorum isolates based on comparative genomics.</title>
        <authorList>
            <person name="Mcdougal R."/>
            <person name="Panda P."/>
            <person name="Williams N."/>
            <person name="Studholme D.J."/>
        </authorList>
    </citation>
    <scope>NUCLEOTIDE SEQUENCE</scope>
    <source>
        <strain evidence="14">NZFS 3830</strain>
    </source>
</reference>
<dbReference type="PANTHER" id="PTHR13278:SF0">
    <property type="entry name" value="ZINC FINGER PROTEIN 830"/>
    <property type="match status" value="1"/>
</dbReference>
<keyword evidence="4" id="KW-0863">Zinc-finger</keyword>
<dbReference type="AlphaFoldDB" id="A0A329T0B7"/>
<dbReference type="InterPro" id="IPR059039">
    <property type="entry name" value="ZNF380_CC"/>
</dbReference>
<dbReference type="GO" id="GO:0033314">
    <property type="term" value="P:mitotic DNA replication checkpoint signaling"/>
    <property type="evidence" value="ECO:0007669"/>
    <property type="project" value="TreeGrafter"/>
</dbReference>
<dbReference type="GO" id="GO:0008270">
    <property type="term" value="F:zinc ion binding"/>
    <property type="evidence" value="ECO:0007669"/>
    <property type="project" value="UniProtKB-KW"/>
</dbReference>
<evidence type="ECO:0000313" key="11">
    <source>
        <dbReference type="EMBL" id="KAG2885705.1"/>
    </source>
</evidence>
<feature type="region of interest" description="Disordered" evidence="7">
    <location>
        <begin position="1"/>
        <end position="50"/>
    </location>
</feature>
<evidence type="ECO:0000256" key="4">
    <source>
        <dbReference type="ARBA" id="ARBA00022771"/>
    </source>
</evidence>
<dbReference type="Proteomes" id="UP000760860">
    <property type="component" value="Unassembled WGS sequence"/>
</dbReference>
<dbReference type="Proteomes" id="UP000688947">
    <property type="component" value="Unassembled WGS sequence"/>
</dbReference>
<feature type="domain" description="ZNF380 coiled-coil" evidence="8">
    <location>
        <begin position="52"/>
        <end position="126"/>
    </location>
</feature>
<dbReference type="Proteomes" id="UP000736787">
    <property type="component" value="Unassembled WGS sequence"/>
</dbReference>
<dbReference type="EMBL" id="RCMG01001912">
    <property type="protein sequence ID" value="KAG2817758.1"/>
    <property type="molecule type" value="Genomic_DNA"/>
</dbReference>
<dbReference type="Proteomes" id="UP000774804">
    <property type="component" value="Unassembled WGS sequence"/>
</dbReference>
<dbReference type="PANTHER" id="PTHR13278">
    <property type="entry name" value="ZINC FINGER PROTEIN 830"/>
    <property type="match status" value="1"/>
</dbReference>
<gene>
    <name evidence="14" type="ORF">JG687_00018046</name>
    <name evidence="15" type="ORF">PC110_g2035</name>
    <name evidence="9" type="ORF">PC113_g22933</name>
    <name evidence="10" type="ORF">PC115_g22853</name>
    <name evidence="11" type="ORF">PC117_g25530</name>
    <name evidence="12" type="ORF">PC118_g23018</name>
    <name evidence="13" type="ORF">PC129_g22641</name>
</gene>
<evidence type="ECO:0000313" key="15">
    <source>
        <dbReference type="EMBL" id="RAW41768.1"/>
    </source>
</evidence>
<feature type="compositionally biased region" description="Basic and acidic residues" evidence="7">
    <location>
        <begin position="97"/>
        <end position="113"/>
    </location>
</feature>
<keyword evidence="2" id="KW-0217">Developmental protein</keyword>
<comment type="caution">
    <text evidence="15">The sequence shown here is derived from an EMBL/GenBank/DDBJ whole genome shotgun (WGS) entry which is preliminary data.</text>
</comment>
<evidence type="ECO:0000313" key="13">
    <source>
        <dbReference type="EMBL" id="KAG3204056.1"/>
    </source>
</evidence>
<feature type="region of interest" description="Disordered" evidence="7">
    <location>
        <begin position="133"/>
        <end position="209"/>
    </location>
</feature>
<dbReference type="InterPro" id="IPR040050">
    <property type="entry name" value="ZNF830-like"/>
</dbReference>
<evidence type="ECO:0000256" key="2">
    <source>
        <dbReference type="ARBA" id="ARBA00022473"/>
    </source>
</evidence>
<evidence type="ECO:0000313" key="12">
    <source>
        <dbReference type="EMBL" id="KAG2959444.1"/>
    </source>
</evidence>
<dbReference type="OrthoDB" id="77607at2759"/>
<organism evidence="15 16">
    <name type="scientific">Phytophthora cactorum</name>
    <dbReference type="NCBI Taxonomy" id="29920"/>
    <lineage>
        <taxon>Eukaryota</taxon>
        <taxon>Sar</taxon>
        <taxon>Stramenopiles</taxon>
        <taxon>Oomycota</taxon>
        <taxon>Peronosporomycetes</taxon>
        <taxon>Peronosporales</taxon>
        <taxon>Peronosporaceae</taxon>
        <taxon>Phytophthora</taxon>
    </lineage>
</organism>
<reference evidence="15 16" key="1">
    <citation type="submission" date="2018-01" db="EMBL/GenBank/DDBJ databases">
        <title>Draft genome of the strawberry crown rot pathogen Phytophthora cactorum.</title>
        <authorList>
            <person name="Armitage A.D."/>
            <person name="Lysoe E."/>
            <person name="Nellist C.F."/>
            <person name="Harrison R.J."/>
            <person name="Brurberg M.B."/>
        </authorList>
    </citation>
    <scope>NUCLEOTIDE SEQUENCE [LARGE SCALE GENOMIC DNA]</scope>
    <source>
        <strain evidence="15 16">10300</strain>
    </source>
</reference>
<reference evidence="9" key="2">
    <citation type="submission" date="2018-10" db="EMBL/GenBank/DDBJ databases">
        <title>Effector identification in a new, highly contiguous assembly of the strawberry crown rot pathogen Phytophthora cactorum.</title>
        <authorList>
            <person name="Armitage A.D."/>
            <person name="Nellist C.F."/>
            <person name="Bates H."/>
            <person name="Vickerstaff R.J."/>
            <person name="Harrison R.J."/>
        </authorList>
    </citation>
    <scope>NUCLEOTIDE SEQUENCE</scope>
    <source>
        <strain evidence="9">15-7</strain>
        <strain evidence="10">4032</strain>
        <strain evidence="11">4040</strain>
        <strain evidence="12">P415</strain>
        <strain evidence="13">P421</strain>
    </source>
</reference>
<dbReference type="Proteomes" id="UP000697107">
    <property type="component" value="Unassembled WGS sequence"/>
</dbReference>
<proteinExistence type="predicted"/>
<evidence type="ECO:0000256" key="3">
    <source>
        <dbReference type="ARBA" id="ARBA00022723"/>
    </source>
</evidence>
<protein>
    <recommendedName>
        <fullName evidence="8">ZNF380 coiled-coil domain-containing protein</fullName>
    </recommendedName>
</protein>
<dbReference type="GO" id="GO:0005681">
    <property type="term" value="C:spliceosomal complex"/>
    <property type="evidence" value="ECO:0007669"/>
    <property type="project" value="InterPro"/>
</dbReference>
<dbReference type="EMBL" id="MJFZ01000025">
    <property type="protein sequence ID" value="RAW41768.1"/>
    <property type="molecule type" value="Genomic_DNA"/>
</dbReference>
<dbReference type="EMBL" id="RCMI01002037">
    <property type="protein sequence ID" value="KAG2879235.1"/>
    <property type="molecule type" value="Genomic_DNA"/>
</dbReference>
<evidence type="ECO:0000313" key="14">
    <source>
        <dbReference type="EMBL" id="KAG6944238.1"/>
    </source>
</evidence>
<evidence type="ECO:0000256" key="6">
    <source>
        <dbReference type="ARBA" id="ARBA00023242"/>
    </source>
</evidence>
<name>A0A329T0B7_9STRA</name>
<feature type="compositionally biased region" description="Basic residues" evidence="7">
    <location>
        <begin position="138"/>
        <end position="147"/>
    </location>
</feature>
<feature type="region of interest" description="Disordered" evidence="7">
    <location>
        <begin position="92"/>
        <end position="113"/>
    </location>
</feature>
<accession>A0A329T0B7</accession>
<evidence type="ECO:0000313" key="10">
    <source>
        <dbReference type="EMBL" id="KAG2879235.1"/>
    </source>
</evidence>
<feature type="compositionally biased region" description="Basic residues" evidence="7">
    <location>
        <begin position="178"/>
        <end position="187"/>
    </location>
</feature>
<dbReference type="Proteomes" id="UP000735874">
    <property type="component" value="Unassembled WGS sequence"/>
</dbReference>
<dbReference type="GO" id="GO:0044773">
    <property type="term" value="P:mitotic DNA damage checkpoint signaling"/>
    <property type="evidence" value="ECO:0007669"/>
    <property type="project" value="TreeGrafter"/>
</dbReference>
<dbReference type="Proteomes" id="UP000251314">
    <property type="component" value="Unassembled WGS sequence"/>
</dbReference>
<feature type="compositionally biased region" description="Basic and acidic residues" evidence="7">
    <location>
        <begin position="1"/>
        <end position="17"/>
    </location>
</feature>
<dbReference type="EMBL" id="RCMV01002171">
    <property type="protein sequence ID" value="KAG3204056.1"/>
    <property type="molecule type" value="Genomic_DNA"/>
</dbReference>
<evidence type="ECO:0000259" key="8">
    <source>
        <dbReference type="Pfam" id="PF23406"/>
    </source>
</evidence>
<dbReference type="GO" id="GO:0003676">
    <property type="term" value="F:nucleic acid binding"/>
    <property type="evidence" value="ECO:0007669"/>
    <property type="project" value="InterPro"/>
</dbReference>
<keyword evidence="3" id="KW-0479">Metal-binding</keyword>
<evidence type="ECO:0000313" key="9">
    <source>
        <dbReference type="EMBL" id="KAG2817758.1"/>
    </source>
</evidence>
<keyword evidence="5" id="KW-0862">Zinc</keyword>
<dbReference type="VEuPathDB" id="FungiDB:PC110_g2035"/>
<feature type="compositionally biased region" description="Low complexity" evidence="7">
    <location>
        <begin position="27"/>
        <end position="46"/>
    </location>
</feature>
<evidence type="ECO:0000256" key="7">
    <source>
        <dbReference type="SAM" id="MobiDB-lite"/>
    </source>
</evidence>
<dbReference type="EMBL" id="RCML01001999">
    <property type="protein sequence ID" value="KAG2959444.1"/>
    <property type="molecule type" value="Genomic_DNA"/>
</dbReference>